<keyword evidence="2" id="KW-0328">Glycosyltransferase</keyword>
<protein>
    <recommendedName>
        <fullName evidence="1">D-inositol 3-phosphate glycosyltransferase</fullName>
    </recommendedName>
</protein>
<evidence type="ECO:0000259" key="4">
    <source>
        <dbReference type="Pfam" id="PF00534"/>
    </source>
</evidence>
<evidence type="ECO:0000256" key="2">
    <source>
        <dbReference type="ARBA" id="ARBA00022676"/>
    </source>
</evidence>
<dbReference type="Pfam" id="PF13439">
    <property type="entry name" value="Glyco_transf_4"/>
    <property type="match status" value="1"/>
</dbReference>
<evidence type="ECO:0000259" key="5">
    <source>
        <dbReference type="Pfam" id="PF13439"/>
    </source>
</evidence>
<evidence type="ECO:0000256" key="3">
    <source>
        <dbReference type="ARBA" id="ARBA00022679"/>
    </source>
</evidence>
<comment type="caution">
    <text evidence="6">The sequence shown here is derived from an EMBL/GenBank/DDBJ whole genome shotgun (WGS) entry which is preliminary data.</text>
</comment>
<dbReference type="Pfam" id="PF00534">
    <property type="entry name" value="Glycos_transf_1"/>
    <property type="match status" value="1"/>
</dbReference>
<dbReference type="EMBL" id="QTUA01000001">
    <property type="protein sequence ID" value="REF30371.1"/>
    <property type="molecule type" value="Genomic_DNA"/>
</dbReference>
<dbReference type="AlphaFoldDB" id="A0A3D9UZY2"/>
<dbReference type="InterPro" id="IPR001296">
    <property type="entry name" value="Glyco_trans_1"/>
</dbReference>
<dbReference type="OrthoDB" id="9809227at2"/>
<dbReference type="InterPro" id="IPR028098">
    <property type="entry name" value="Glyco_trans_4-like_N"/>
</dbReference>
<keyword evidence="7" id="KW-1185">Reference proteome</keyword>
<keyword evidence="3 6" id="KW-0808">Transferase</keyword>
<sequence length="387" mass="41461">MTGPGPSVAFVRGNALNPFETQAFAGLEGFDVRAIGELPANYEVDLVPVPVTLLSPQANGRAVRVARRAGLRLPPVLKEAGMLRGLREAIGSADIVHAAETFIPFTDQCVEITRSTGARLVLTCWENIPFLYDDDPVMTQRKQRVRDAAAIFVAVTEPARDTLIAEGVEADRIRVVPAALNTDRFEPGHDRSFLAARVGIPADAPIVLFVGRMIREKGVTELVHAFSRVGGASVAPHLVLVGNGPQTARVKVAAEALGAADRVHLLEGQSYADMPLVFRSADVVVIPSLSTPYWQEQFGYVLAEAMASGRPLVTTRTGSIPHVVGDAAWLVDDYDIDGLTAAIGEMLTRPDVAADLGRRGRSRAVERYSVATVAPQLAAAYEDALSR</sequence>
<accession>A0A3D9UZY2</accession>
<feature type="domain" description="Glycosyl transferase family 1" evidence="4">
    <location>
        <begin position="194"/>
        <end position="362"/>
    </location>
</feature>
<evidence type="ECO:0000313" key="7">
    <source>
        <dbReference type="Proteomes" id="UP000256253"/>
    </source>
</evidence>
<dbReference type="GO" id="GO:1901137">
    <property type="term" value="P:carbohydrate derivative biosynthetic process"/>
    <property type="evidence" value="ECO:0007669"/>
    <property type="project" value="UniProtKB-ARBA"/>
</dbReference>
<feature type="domain" description="Glycosyltransferase subfamily 4-like N-terminal" evidence="5">
    <location>
        <begin position="41"/>
        <end position="184"/>
    </location>
</feature>
<dbReference type="PANTHER" id="PTHR45947">
    <property type="entry name" value="SULFOQUINOVOSYL TRANSFERASE SQD2"/>
    <property type="match status" value="1"/>
</dbReference>
<evidence type="ECO:0000256" key="1">
    <source>
        <dbReference type="ARBA" id="ARBA00021292"/>
    </source>
</evidence>
<dbReference type="PANTHER" id="PTHR45947:SF3">
    <property type="entry name" value="SULFOQUINOVOSYL TRANSFERASE SQD2"/>
    <property type="match status" value="1"/>
</dbReference>
<dbReference type="CDD" id="cd03801">
    <property type="entry name" value="GT4_PimA-like"/>
    <property type="match status" value="1"/>
</dbReference>
<proteinExistence type="predicted"/>
<dbReference type="Proteomes" id="UP000256253">
    <property type="component" value="Unassembled WGS sequence"/>
</dbReference>
<dbReference type="InterPro" id="IPR050194">
    <property type="entry name" value="Glycosyltransferase_grp1"/>
</dbReference>
<gene>
    <name evidence="6" type="ORF">DFJ65_1377</name>
</gene>
<reference evidence="6 7" key="1">
    <citation type="submission" date="2018-08" db="EMBL/GenBank/DDBJ databases">
        <title>Sequencing the genomes of 1000 actinobacteria strains.</title>
        <authorList>
            <person name="Klenk H.-P."/>
        </authorList>
    </citation>
    <scope>NUCLEOTIDE SEQUENCE [LARGE SCALE GENOMIC DNA]</scope>
    <source>
        <strain evidence="6 7">DSM 22967</strain>
    </source>
</reference>
<name>A0A3D9UZY2_9MICO</name>
<organism evidence="6 7">
    <name type="scientific">Calidifontibacter indicus</name>
    <dbReference type="NCBI Taxonomy" id="419650"/>
    <lineage>
        <taxon>Bacteria</taxon>
        <taxon>Bacillati</taxon>
        <taxon>Actinomycetota</taxon>
        <taxon>Actinomycetes</taxon>
        <taxon>Micrococcales</taxon>
        <taxon>Dermacoccaceae</taxon>
        <taxon>Calidifontibacter</taxon>
    </lineage>
</organism>
<dbReference type="SUPFAM" id="SSF53756">
    <property type="entry name" value="UDP-Glycosyltransferase/glycogen phosphorylase"/>
    <property type="match status" value="1"/>
</dbReference>
<evidence type="ECO:0000313" key="6">
    <source>
        <dbReference type="EMBL" id="REF30371.1"/>
    </source>
</evidence>
<dbReference type="Gene3D" id="3.40.50.2000">
    <property type="entry name" value="Glycogen Phosphorylase B"/>
    <property type="match status" value="2"/>
</dbReference>
<dbReference type="GO" id="GO:0016757">
    <property type="term" value="F:glycosyltransferase activity"/>
    <property type="evidence" value="ECO:0007669"/>
    <property type="project" value="UniProtKB-KW"/>
</dbReference>